<dbReference type="CDD" id="cd22318">
    <property type="entry name" value="DNA2_N-like"/>
    <property type="match status" value="1"/>
</dbReference>
<evidence type="ECO:0000256" key="19">
    <source>
        <dbReference type="ARBA" id="ARBA00023242"/>
    </source>
</evidence>
<dbReference type="eggNOG" id="KOG1805">
    <property type="taxonomic scope" value="Eukaryota"/>
</dbReference>
<feature type="domain" description="DNA replication factor Dna2 N-terminal" evidence="25">
    <location>
        <begin position="588"/>
        <end position="790"/>
    </location>
</feature>
<dbReference type="PhylomeDB" id="S7ZXQ2"/>
<evidence type="ECO:0000256" key="12">
    <source>
        <dbReference type="ARBA" id="ARBA00022806"/>
    </source>
</evidence>
<feature type="compositionally biased region" description="Polar residues" evidence="23">
    <location>
        <begin position="134"/>
        <end position="146"/>
    </location>
</feature>
<keyword evidence="5 22" id="KW-0235">DNA replication</keyword>
<evidence type="ECO:0000313" key="29">
    <source>
        <dbReference type="EMBL" id="EPS33561.1"/>
    </source>
</evidence>
<reference evidence="29 30" key="1">
    <citation type="journal article" date="2013" name="PLoS ONE">
        <title>Genomic and secretomic analyses reveal unique features of the lignocellulolytic enzyme system of Penicillium decumbens.</title>
        <authorList>
            <person name="Liu G."/>
            <person name="Zhang L."/>
            <person name="Wei X."/>
            <person name="Zou G."/>
            <person name="Qin Y."/>
            <person name="Ma L."/>
            <person name="Li J."/>
            <person name="Zheng H."/>
            <person name="Wang S."/>
            <person name="Wang C."/>
            <person name="Xun L."/>
            <person name="Zhao G.-P."/>
            <person name="Zhou Z."/>
            <person name="Qu Y."/>
        </authorList>
    </citation>
    <scope>NUCLEOTIDE SEQUENCE [LARGE SCALE GENOMIC DNA]</scope>
    <source>
        <strain evidence="30">114-2 / CGMCC 5302</strain>
    </source>
</reference>
<dbReference type="InterPro" id="IPR014808">
    <property type="entry name" value="DNA_replication_fac_Dna2_N"/>
</dbReference>
<dbReference type="FunFam" id="3.40.50.300:FF:001170">
    <property type="entry name" value="DNA replication helicase Dna2"/>
    <property type="match status" value="1"/>
</dbReference>
<dbReference type="HOGENOM" id="CLU_001666_2_1_1"/>
<dbReference type="EC" id="3.6.4.12" evidence="22"/>
<feature type="compositionally biased region" description="Polar residues" evidence="23">
    <location>
        <begin position="220"/>
        <end position="232"/>
    </location>
</feature>
<keyword evidence="17" id="KW-0496">Mitochondrion</keyword>
<dbReference type="GO" id="GO:0005524">
    <property type="term" value="F:ATP binding"/>
    <property type="evidence" value="ECO:0007669"/>
    <property type="project" value="UniProtKB-UniRule"/>
</dbReference>
<dbReference type="SUPFAM" id="SSF52540">
    <property type="entry name" value="P-loop containing nucleoside triphosphate hydrolases"/>
    <property type="match status" value="1"/>
</dbReference>
<feature type="compositionally biased region" description="Basic residues" evidence="23">
    <location>
        <begin position="147"/>
        <end position="156"/>
    </location>
</feature>
<dbReference type="GO" id="GO:0005634">
    <property type="term" value="C:nucleus"/>
    <property type="evidence" value="ECO:0007669"/>
    <property type="project" value="UniProtKB-SubCell"/>
</dbReference>
<dbReference type="OrthoDB" id="6513042at2759"/>
<keyword evidence="19 22" id="KW-0539">Nucleus</keyword>
<evidence type="ECO:0000256" key="18">
    <source>
        <dbReference type="ARBA" id="ARBA00023204"/>
    </source>
</evidence>
<evidence type="ECO:0000256" key="20">
    <source>
        <dbReference type="ARBA" id="ARBA00023268"/>
    </source>
</evidence>
<feature type="compositionally biased region" description="Polar residues" evidence="23">
    <location>
        <begin position="1"/>
        <end position="14"/>
    </location>
</feature>
<keyword evidence="16 22" id="KW-0238">DNA-binding</keyword>
<feature type="compositionally biased region" description="Polar residues" evidence="23">
    <location>
        <begin position="420"/>
        <end position="433"/>
    </location>
</feature>
<gene>
    <name evidence="29" type="ORF">PDE_08523</name>
</gene>
<dbReference type="GO" id="GO:0046872">
    <property type="term" value="F:metal ion binding"/>
    <property type="evidence" value="ECO:0007669"/>
    <property type="project" value="UniProtKB-UniRule"/>
</dbReference>
<feature type="region of interest" description="Disordered" evidence="23">
    <location>
        <begin position="1"/>
        <end position="20"/>
    </location>
</feature>
<comment type="subcellular location">
    <subcellularLocation>
        <location evidence="2">Mitochondrion</location>
    </subcellularLocation>
    <subcellularLocation>
        <location evidence="22">Nucleus</location>
    </subcellularLocation>
    <subcellularLocation>
        <location evidence="22">Chromosome</location>
    </subcellularLocation>
</comment>
<dbReference type="InterPro" id="IPR011604">
    <property type="entry name" value="PDDEXK-like_dom_sf"/>
</dbReference>
<feature type="region of interest" description="Disordered" evidence="23">
    <location>
        <begin position="1595"/>
        <end position="1649"/>
    </location>
</feature>
<evidence type="ECO:0000259" key="26">
    <source>
        <dbReference type="Pfam" id="PF13086"/>
    </source>
</evidence>
<keyword evidence="11 22" id="KW-0378">Hydrolase</keyword>
<feature type="compositionally biased region" description="Polar residues" evidence="23">
    <location>
        <begin position="1616"/>
        <end position="1632"/>
    </location>
</feature>
<evidence type="ECO:0000256" key="13">
    <source>
        <dbReference type="ARBA" id="ARBA00022840"/>
    </source>
</evidence>
<dbReference type="InterPro" id="IPR047187">
    <property type="entry name" value="SF1_C_Upf1"/>
</dbReference>
<dbReference type="Pfam" id="PF21123">
    <property type="entry name" value="Dna2_Rift"/>
    <property type="match status" value="1"/>
</dbReference>
<evidence type="ECO:0000256" key="3">
    <source>
        <dbReference type="ARBA" id="ARBA00007913"/>
    </source>
</evidence>
<dbReference type="CDD" id="cd18041">
    <property type="entry name" value="DEXXQc_DNA2"/>
    <property type="match status" value="1"/>
</dbReference>
<dbReference type="FunFam" id="3.40.50.300:FF:000789">
    <property type="entry name" value="DNA replication ATP-dependent helicase/nuclease DNA2"/>
    <property type="match status" value="1"/>
</dbReference>
<feature type="compositionally biased region" description="Polar residues" evidence="23">
    <location>
        <begin position="490"/>
        <end position="508"/>
    </location>
</feature>
<feature type="compositionally biased region" description="Polar residues" evidence="23">
    <location>
        <begin position="274"/>
        <end position="285"/>
    </location>
</feature>
<dbReference type="PANTHER" id="PTHR10887:SF433">
    <property type="entry name" value="DNA REPLICATION ATP-DEPENDENT HELICASE_NUCLEASE DNA2"/>
    <property type="match status" value="1"/>
</dbReference>
<dbReference type="EMBL" id="KB644415">
    <property type="protein sequence ID" value="EPS33561.1"/>
    <property type="molecule type" value="Genomic_DNA"/>
</dbReference>
<feature type="domain" description="DNA2/NAM7 helicase helicase" evidence="26">
    <location>
        <begin position="1252"/>
        <end position="1319"/>
    </location>
</feature>
<comment type="cofactor">
    <cofactor evidence="1">
        <name>[4Fe-4S] cluster</name>
        <dbReference type="ChEBI" id="CHEBI:49883"/>
    </cofactor>
</comment>
<evidence type="ECO:0000256" key="1">
    <source>
        <dbReference type="ARBA" id="ARBA00001966"/>
    </source>
</evidence>
<dbReference type="Proteomes" id="UP000019376">
    <property type="component" value="Unassembled WGS sequence"/>
</dbReference>
<dbReference type="GO" id="GO:0017116">
    <property type="term" value="F:single-stranded DNA helicase activity"/>
    <property type="evidence" value="ECO:0007669"/>
    <property type="project" value="UniProtKB-UniRule"/>
</dbReference>
<dbReference type="Pfam" id="PF13086">
    <property type="entry name" value="AAA_11"/>
    <property type="match status" value="2"/>
</dbReference>
<dbReference type="GO" id="GO:0051539">
    <property type="term" value="F:4 iron, 4 sulfur cluster binding"/>
    <property type="evidence" value="ECO:0007669"/>
    <property type="project" value="UniProtKB-UniRule"/>
</dbReference>
<keyword evidence="13 22" id="KW-0067">ATP-binding</keyword>
<protein>
    <recommendedName>
        <fullName evidence="22">DNA replication ATP-dependent helicase/nuclease</fullName>
        <ecNumber evidence="22">3.1.-.-</ecNumber>
        <ecNumber evidence="22">3.6.4.12</ecNumber>
    </recommendedName>
</protein>
<dbReference type="InterPro" id="IPR026851">
    <property type="entry name" value="Dna2/JHS1_DEXXQ-box"/>
</dbReference>
<proteinExistence type="inferred from homology"/>
<feature type="region of interest" description="Disordered" evidence="23">
    <location>
        <begin position="132"/>
        <end position="174"/>
    </location>
</feature>
<evidence type="ECO:0000256" key="17">
    <source>
        <dbReference type="ARBA" id="ARBA00023128"/>
    </source>
</evidence>
<evidence type="ECO:0000256" key="16">
    <source>
        <dbReference type="ARBA" id="ARBA00023125"/>
    </source>
</evidence>
<evidence type="ECO:0000256" key="10">
    <source>
        <dbReference type="ARBA" id="ARBA00022763"/>
    </source>
</evidence>
<feature type="domain" description="DNA2/NAM7 helicase helicase" evidence="26">
    <location>
        <begin position="1151"/>
        <end position="1240"/>
    </location>
</feature>
<feature type="region of interest" description="Disordered" evidence="23">
    <location>
        <begin position="415"/>
        <end position="461"/>
    </location>
</feature>
<keyword evidence="22" id="KW-0158">Chromosome</keyword>
<dbReference type="GO" id="GO:0016887">
    <property type="term" value="F:ATP hydrolysis activity"/>
    <property type="evidence" value="ECO:0007669"/>
    <property type="project" value="RHEA"/>
</dbReference>
<evidence type="ECO:0000256" key="14">
    <source>
        <dbReference type="ARBA" id="ARBA00023004"/>
    </source>
</evidence>
<keyword evidence="30" id="KW-1185">Reference proteome</keyword>
<evidence type="ECO:0000256" key="7">
    <source>
        <dbReference type="ARBA" id="ARBA00022723"/>
    </source>
</evidence>
<dbReference type="CDD" id="cd18808">
    <property type="entry name" value="SF1_C_Upf1"/>
    <property type="match status" value="1"/>
</dbReference>
<evidence type="ECO:0000256" key="2">
    <source>
        <dbReference type="ARBA" id="ARBA00004173"/>
    </source>
</evidence>
<dbReference type="InterPro" id="IPR045055">
    <property type="entry name" value="DNA2/NAM7-like"/>
</dbReference>
<dbReference type="GO" id="GO:0071932">
    <property type="term" value="P:replication fork reversal"/>
    <property type="evidence" value="ECO:0007669"/>
    <property type="project" value="TreeGrafter"/>
</dbReference>
<dbReference type="Pfam" id="PF01930">
    <property type="entry name" value="Cas_Cas4"/>
    <property type="match status" value="1"/>
</dbReference>
<keyword evidence="8 22" id="KW-0547">Nucleotide-binding</keyword>
<comment type="function">
    <text evidence="22">Key enzyme involved in DNA replication and DNA repair. Involved in Okazaki fragments processing by cleaving long flaps that escape FEN1: flaps that are longer than 27 nucleotides are coated by replication protein A complex (RPA), leading to recruit DNA2 which cleaves the flap until it is too short to bind RPA and becomes a substrate for FEN1. Also involved in 5'-end resection of DNA during double-strand break (DSB) repair by mediating the cleavage of 5'-ssDNA.</text>
</comment>
<comment type="catalytic activity">
    <reaction evidence="21 22">
        <text>ATP + H2O = ADP + phosphate + H(+)</text>
        <dbReference type="Rhea" id="RHEA:13065"/>
        <dbReference type="ChEBI" id="CHEBI:15377"/>
        <dbReference type="ChEBI" id="CHEBI:15378"/>
        <dbReference type="ChEBI" id="CHEBI:30616"/>
        <dbReference type="ChEBI" id="CHEBI:43474"/>
        <dbReference type="ChEBI" id="CHEBI:456216"/>
        <dbReference type="EC" id="3.6.4.12"/>
    </reaction>
</comment>
<dbReference type="Pfam" id="PF08696">
    <property type="entry name" value="Dna2"/>
    <property type="match status" value="1"/>
</dbReference>
<dbReference type="GO" id="GO:0006281">
    <property type="term" value="P:DNA repair"/>
    <property type="evidence" value="ECO:0007669"/>
    <property type="project" value="UniProtKB-KW"/>
</dbReference>
<keyword evidence="20 22" id="KW-0511">Multifunctional enzyme</keyword>
<evidence type="ECO:0000259" key="24">
    <source>
        <dbReference type="Pfam" id="PF01930"/>
    </source>
</evidence>
<evidence type="ECO:0000256" key="11">
    <source>
        <dbReference type="ARBA" id="ARBA00022801"/>
    </source>
</evidence>
<feature type="domain" description="DUF83" evidence="24">
    <location>
        <begin position="799"/>
        <end position="900"/>
    </location>
</feature>
<feature type="compositionally biased region" description="Polar residues" evidence="23">
    <location>
        <begin position="1596"/>
        <end position="1607"/>
    </location>
</feature>
<evidence type="ECO:0000256" key="8">
    <source>
        <dbReference type="ARBA" id="ARBA00022741"/>
    </source>
</evidence>
<dbReference type="Pfam" id="PF13087">
    <property type="entry name" value="AAA_12"/>
    <property type="match status" value="1"/>
</dbReference>
<keyword evidence="4 22" id="KW-0004">4Fe-4S</keyword>
<keyword evidence="6 22" id="KW-0540">Nuclease</keyword>
<organism evidence="29 30">
    <name type="scientific">Penicillium oxalicum (strain 114-2 / CGMCC 5302)</name>
    <name type="common">Penicillium decumbens</name>
    <dbReference type="NCBI Taxonomy" id="933388"/>
    <lineage>
        <taxon>Eukaryota</taxon>
        <taxon>Fungi</taxon>
        <taxon>Dikarya</taxon>
        <taxon>Ascomycota</taxon>
        <taxon>Pezizomycotina</taxon>
        <taxon>Eurotiomycetes</taxon>
        <taxon>Eurotiomycetidae</taxon>
        <taxon>Eurotiales</taxon>
        <taxon>Aspergillaceae</taxon>
        <taxon>Penicillium</taxon>
    </lineage>
</organism>
<feature type="region of interest" description="Disordered" evidence="23">
    <location>
        <begin position="481"/>
        <end position="528"/>
    </location>
</feature>
<dbReference type="InterPro" id="IPR027417">
    <property type="entry name" value="P-loop_NTPase"/>
</dbReference>
<feature type="compositionally biased region" description="Polar residues" evidence="23">
    <location>
        <begin position="326"/>
        <end position="342"/>
    </location>
</feature>
<dbReference type="FunFam" id="3.90.320.10:FF:000001">
    <property type="entry name" value="DNA replication helicase Dna2"/>
    <property type="match status" value="1"/>
</dbReference>
<dbReference type="GO" id="GO:0033567">
    <property type="term" value="P:DNA replication, Okazaki fragment processing"/>
    <property type="evidence" value="ECO:0007669"/>
    <property type="project" value="UniProtKB-UniRule"/>
</dbReference>
<dbReference type="GO" id="GO:0003677">
    <property type="term" value="F:DNA binding"/>
    <property type="evidence" value="ECO:0007669"/>
    <property type="project" value="UniProtKB-UniRule"/>
</dbReference>
<sequence length="1676" mass="186439">MATTNKNSWPISSKSRTKLNAFRYNEENPWTETATSKDETRIGHVDKENQSSWLNGVVAQVHTSKETDDTQPQSAPLTEETALTDQPKLVKDCPQTPGNRIPLEDLISNAEDAFESVQGSDVTPIDHVIWQHVPASSNPDASSQTPARRRKKRRHSSSPAGSPSRETSKKAHKEPLDLQSIQALFKTPQHDLAAELWNNYVDKNMVDGADELPAPRLANLLSSSPQTPVSGRTSRDSSGLRRSISCVAEWPSSRAKRRKVNRQDSDSGRGIFSRTRSNVLDSGNGKSSRINFLLERIEKSLHPPSQSDMGPPNSSPLRQRMDAQRCRSSSPILDRQSGVNAEATKSAQLSELTEQLLPVRCQSLQDSDSEFGCDDLDEDFLNLAEDAGDPFIDTSGQHKDIALLGSSAGSKAKANANHVEISSSGGQNVTSPKRNAPPLSLNNETKHDDSDDFDDDFGDDDFGVFDGELQDVLRNCGAEPAKVSEPHAAAQSTRQNETISLGPGNQTPAEGMHTSGPVVAPPSDDEFDDDLDIDAFEQTMEKSGKDSAYNLKSRKAIKRYQVVNSAESSYVNSRGRTQPEQVLSVKDEKTDARKVIILRESWFETPCEKDCFVHLVGDFDTFGQCIVDNSHNMIILHPDHLISATVVADSVDCQRRAVLQDRVKVIGQIERPQAFGIIFHEVFQEALMANQWDTESMRMLVEKVLENHIEELYTINMRTSDAVEDIMGKIPQIQAWADVFLQASPKANSVVEDRNGAKLNLSINKLLEVEEHVWSPMYGLKGNIDATVQVACVEKDTSRNLVVPLELKTGKRDTNQAHRAQTALYTLLLSDRYDVDVTFGLLYYLELSKTLSIRGIRHELVQMIQVRNRLAGYIRERTQLPPMLKKAQMCNKCYAKTPCLIYHKLSEDGNGDSSGLSDDFEAFTQHLNKDDRDFFRKWDDLLTKEEGNLIKFKRELWTLLSNEREALGRCFGDVVLDSHTVHEDQHGSRINRFKYTFRKRNATSGFSFAESQISVGEPIVVSDERGHFALANGYITHVHTSHVTVAVDRRLHRARAKTAGFNSISNQSFRGIMEVGKEGLSELEDPEEQMTYRIDKDEFSNGMALVRNNLICMMDKDLYQSRHLRRLVIASQPPVFKSASTAYTLPNSASLNVDQKQAIEKVMRAKDYALVLGMPGTGKTTTIAHIIRALVAQGKSVLLTSYTHTAVDNILLKIRDDNVPILRIGAATKIHPDVQEFADLAAIPKKTIEELKHSYENPQVVATTCLGINHNIFNQRIFDYCIVDEASQITLPVCLGPIRMARTFILVGDHYQLPPLVQNKAAQEGGLDVSLFKLLSDAQPDSVVNLEHQYRMCEEIMLLSNTLIYSGRLKCGTPEVAARSLEIPDIHALAQFHAGDIISTQSRQEICLGKANGRCWLNDLLVPSAKTLLVNTDTLGAASLETAQGQRVVNHLEAVLCTQLVEALIACGISARDIGVITFYRSQLSLLRQNLRRYAPELEMHTTDKFQGRDKEIVILSCVRSNSENHVGELLRDWRRVNVAFTRARTKLLVLGSKSTLRDGNELLGKYVRLVESKGWVYDLPSSAAEDHTFSPVAFDSTQKPLTSPNLAKSPPSIKKTPNSPANQKPETQEILSPSRSRNSSSRLKQPAKRGAKIFNGFSVVGNRPILQDLVNDIAG</sequence>
<dbReference type="Gene3D" id="3.40.50.300">
    <property type="entry name" value="P-loop containing nucleotide triphosphate hydrolases"/>
    <property type="match status" value="3"/>
</dbReference>
<feature type="region of interest" description="Disordered" evidence="23">
    <location>
        <begin position="63"/>
        <end position="101"/>
    </location>
</feature>
<accession>S7ZXQ2</accession>
<feature type="region of interest" description="Disordered" evidence="23">
    <location>
        <begin position="219"/>
        <end position="285"/>
    </location>
</feature>
<dbReference type="InterPro" id="IPR041677">
    <property type="entry name" value="DNA2/NAM7_AAA_11"/>
</dbReference>
<dbReference type="STRING" id="933388.S7ZXQ2"/>
<evidence type="ECO:0000256" key="6">
    <source>
        <dbReference type="ARBA" id="ARBA00022722"/>
    </source>
</evidence>
<keyword evidence="15 22" id="KW-0411">Iron-sulfur</keyword>
<comment type="similarity">
    <text evidence="3 22">Belongs to the DNA2/NAM7 helicase family.</text>
</comment>
<keyword evidence="12 22" id="KW-0347">Helicase</keyword>
<keyword evidence="18 22" id="KW-0234">DNA repair</keyword>
<evidence type="ECO:0000256" key="5">
    <source>
        <dbReference type="ARBA" id="ARBA00022705"/>
    </source>
</evidence>
<evidence type="ECO:0000256" key="23">
    <source>
        <dbReference type="SAM" id="MobiDB-lite"/>
    </source>
</evidence>
<dbReference type="InterPro" id="IPR048459">
    <property type="entry name" value="DNA2_Rift"/>
</dbReference>
<evidence type="ECO:0000256" key="22">
    <source>
        <dbReference type="RuleBase" id="RU367041"/>
    </source>
</evidence>
<evidence type="ECO:0000259" key="25">
    <source>
        <dbReference type="Pfam" id="PF08696"/>
    </source>
</evidence>
<evidence type="ECO:0000259" key="28">
    <source>
        <dbReference type="Pfam" id="PF21123"/>
    </source>
</evidence>
<feature type="domain" description="DNA2/NAM7 helicase-like C-terminal" evidence="27">
    <location>
        <begin position="1327"/>
        <end position="1554"/>
    </location>
</feature>
<dbReference type="Gene3D" id="3.90.320.10">
    <property type="match status" value="1"/>
</dbReference>
<keyword evidence="7 22" id="KW-0479">Metal-binding</keyword>
<keyword evidence="14 22" id="KW-0408">Iron</keyword>
<feature type="compositionally biased region" description="Acidic residues" evidence="23">
    <location>
        <begin position="450"/>
        <end position="461"/>
    </location>
</feature>
<dbReference type="GO" id="GO:0017108">
    <property type="term" value="F:5'-flap endonuclease activity"/>
    <property type="evidence" value="ECO:0007669"/>
    <property type="project" value="UniProtKB-UniRule"/>
</dbReference>
<feature type="compositionally biased region" description="Low complexity" evidence="23">
    <location>
        <begin position="1633"/>
        <end position="1643"/>
    </location>
</feature>
<dbReference type="InterPro" id="IPR041679">
    <property type="entry name" value="DNA2/NAM7-like_C"/>
</dbReference>
<name>S7ZXQ2_PENO1</name>
<dbReference type="GO" id="GO:0005694">
    <property type="term" value="C:chromosome"/>
    <property type="evidence" value="ECO:0007669"/>
    <property type="project" value="UniProtKB-SubCell"/>
</dbReference>
<evidence type="ECO:0000256" key="9">
    <source>
        <dbReference type="ARBA" id="ARBA00022759"/>
    </source>
</evidence>
<evidence type="ECO:0000259" key="27">
    <source>
        <dbReference type="Pfam" id="PF13087"/>
    </source>
</evidence>
<evidence type="ECO:0000256" key="21">
    <source>
        <dbReference type="ARBA" id="ARBA00047995"/>
    </source>
</evidence>
<keyword evidence="10 22" id="KW-0227">DNA damage</keyword>
<feature type="region of interest" description="Disordered" evidence="23">
    <location>
        <begin position="300"/>
        <end position="342"/>
    </location>
</feature>
<dbReference type="Gene3D" id="2.40.30.270">
    <property type="match status" value="1"/>
</dbReference>
<evidence type="ECO:0000313" key="30">
    <source>
        <dbReference type="Proteomes" id="UP000019376"/>
    </source>
</evidence>
<feature type="compositionally biased region" description="Polar residues" evidence="23">
    <location>
        <begin position="70"/>
        <end position="84"/>
    </location>
</feature>
<feature type="domain" description="DNA2 rift barrel" evidence="28">
    <location>
        <begin position="961"/>
        <end position="1054"/>
    </location>
</feature>
<keyword evidence="9" id="KW-0255">Endonuclease</keyword>
<dbReference type="GO" id="GO:0005739">
    <property type="term" value="C:mitochondrion"/>
    <property type="evidence" value="ECO:0007669"/>
    <property type="project" value="UniProtKB-SubCell"/>
</dbReference>
<evidence type="ECO:0000256" key="4">
    <source>
        <dbReference type="ARBA" id="ARBA00022485"/>
    </source>
</evidence>
<dbReference type="InterPro" id="IPR022765">
    <property type="entry name" value="Dna2/Cas4_DUF83"/>
</dbReference>
<dbReference type="EC" id="3.1.-.-" evidence="22"/>
<dbReference type="PANTHER" id="PTHR10887">
    <property type="entry name" value="DNA2/NAM7 HELICASE FAMILY"/>
    <property type="match status" value="1"/>
</dbReference>
<evidence type="ECO:0000256" key="15">
    <source>
        <dbReference type="ARBA" id="ARBA00023014"/>
    </source>
</evidence>